<reference evidence="2" key="2">
    <citation type="submission" date="2019-01" db="UniProtKB">
        <authorList>
            <consortium name="EnsemblPlants"/>
        </authorList>
    </citation>
    <scope>IDENTIFICATION</scope>
    <source>
        <strain evidence="2">cv. Heinz 1706</strain>
    </source>
</reference>
<dbReference type="InterPro" id="IPR043502">
    <property type="entry name" value="DNA/RNA_pol_sf"/>
</dbReference>
<dbReference type="Gene3D" id="3.30.70.270">
    <property type="match status" value="1"/>
</dbReference>
<protein>
    <recommendedName>
        <fullName evidence="1">Reverse transcriptase/retrotransposon-derived protein RNase H-like domain-containing protein</fullName>
    </recommendedName>
</protein>
<dbReference type="SUPFAM" id="SSF56672">
    <property type="entry name" value="DNA/RNA polymerases"/>
    <property type="match status" value="1"/>
</dbReference>
<dbReference type="Proteomes" id="UP000004994">
    <property type="component" value="Chromosome 2"/>
</dbReference>
<dbReference type="InterPro" id="IPR043128">
    <property type="entry name" value="Rev_trsase/Diguanyl_cyclase"/>
</dbReference>
<dbReference type="FunFam" id="3.30.70.270:FF:000020">
    <property type="entry name" value="Transposon Tf2-6 polyprotein-like Protein"/>
    <property type="match status" value="1"/>
</dbReference>
<evidence type="ECO:0000313" key="2">
    <source>
        <dbReference type="EnsemblPlants" id="Solyc02g049101.1.1"/>
    </source>
</evidence>
<accession>A0A3Q7EXZ7</accession>
<keyword evidence="3" id="KW-1185">Reference proteome</keyword>
<organism evidence="2">
    <name type="scientific">Solanum lycopersicum</name>
    <name type="common">Tomato</name>
    <name type="synonym">Lycopersicon esculentum</name>
    <dbReference type="NCBI Taxonomy" id="4081"/>
    <lineage>
        <taxon>Eukaryota</taxon>
        <taxon>Viridiplantae</taxon>
        <taxon>Streptophyta</taxon>
        <taxon>Embryophyta</taxon>
        <taxon>Tracheophyta</taxon>
        <taxon>Spermatophyta</taxon>
        <taxon>Magnoliopsida</taxon>
        <taxon>eudicotyledons</taxon>
        <taxon>Gunneridae</taxon>
        <taxon>Pentapetalae</taxon>
        <taxon>asterids</taxon>
        <taxon>lamiids</taxon>
        <taxon>Solanales</taxon>
        <taxon>Solanaceae</taxon>
        <taxon>Solanoideae</taxon>
        <taxon>Solaneae</taxon>
        <taxon>Solanum</taxon>
        <taxon>Solanum subgen. Lycopersicon</taxon>
    </lineage>
</organism>
<dbReference type="InParanoid" id="A0A3Q7EXZ7"/>
<name>A0A3Q7EXZ7_SOLLC</name>
<dbReference type="Gramene" id="Solyc02g049101.1.1">
    <property type="protein sequence ID" value="Solyc02g049101.1.1"/>
    <property type="gene ID" value="Solyc02g049101.1"/>
</dbReference>
<reference evidence="2" key="1">
    <citation type="journal article" date="2012" name="Nature">
        <title>The tomato genome sequence provides insights into fleshy fruit evolution.</title>
        <authorList>
            <consortium name="Tomato Genome Consortium"/>
        </authorList>
    </citation>
    <scope>NUCLEOTIDE SEQUENCE [LARGE SCALE GENOMIC DNA]</scope>
    <source>
        <strain evidence="2">cv. Heinz 1706</strain>
    </source>
</reference>
<dbReference type="Pfam" id="PF17919">
    <property type="entry name" value="RT_RNaseH_2"/>
    <property type="match status" value="1"/>
</dbReference>
<sequence>MDPKKVQAVVDWQAPRHVKDLRSFLGLANNYRKVIVGYSKKAATLTDLLKKDTKWVWSQWCDEAFHNLKIAIASEPILKLPDFELPFEVHTDASDKAIGGVLVQEGHPVAFENDVGRGMPSWPLDCTHGRTSSGLACHHSPWTAHTVGHVGRGMPSSPLGSTHRRTTSGLPCHHRPWSAHTVGRRQAWNAIIAFWQQTRSNDVRRGMPSPPLNSTYYRTTSDVTCHHSPWTAHTVGRRRADMPSYPLDSTHGRMTSGAACHHLLWAALTNG</sequence>
<evidence type="ECO:0000259" key="1">
    <source>
        <dbReference type="Pfam" id="PF17919"/>
    </source>
</evidence>
<feature type="domain" description="Reverse transcriptase/retrotransposon-derived protein RNase H-like" evidence="1">
    <location>
        <begin position="57"/>
        <end position="111"/>
    </location>
</feature>
<dbReference type="InterPro" id="IPR041577">
    <property type="entry name" value="RT_RNaseH_2"/>
</dbReference>
<dbReference type="PANTHER" id="PTHR33187">
    <property type="entry name" value="WU:FI09B08"/>
    <property type="match status" value="1"/>
</dbReference>
<dbReference type="STRING" id="4081.A0A3Q7EXZ7"/>
<evidence type="ECO:0000313" key="3">
    <source>
        <dbReference type="Proteomes" id="UP000004994"/>
    </source>
</evidence>
<dbReference type="EnsemblPlants" id="Solyc02g049101.1.1">
    <property type="protein sequence ID" value="Solyc02g049101.1.1"/>
    <property type="gene ID" value="Solyc02g049101.1"/>
</dbReference>
<dbReference type="PANTHER" id="PTHR33187:SF11">
    <property type="entry name" value="AMINOTRANSFERASE-LIKE PLANT MOBILE DOMAIN-CONTAINING PROTEIN"/>
    <property type="match status" value="1"/>
</dbReference>
<proteinExistence type="predicted"/>
<dbReference type="AlphaFoldDB" id="A0A3Q7EXZ7"/>